<dbReference type="Proteomes" id="UP000068832">
    <property type="component" value="Chromosome"/>
</dbReference>
<evidence type="ECO:0000313" key="3">
    <source>
        <dbReference type="EMBL" id="AKV78409.1"/>
    </source>
</evidence>
<evidence type="ECO:0008006" key="11">
    <source>
        <dbReference type="Google" id="ProtNLM"/>
    </source>
</evidence>
<dbReference type="AlphaFoldDB" id="A0A0K1SMX3"/>
<sequence length="182" mass="20929">MAKRAIPRGGIRKMLSKRIIQDGKDEIINLSYEEIKDNYGPKKSNNLRDFIKDIEIKINTTFEVVNRVYSGPLKDIILIIREIDKTLNNLQKNPSAFDIIIFSKLYSLLEGREFDKITLITNDTDFEKIYKVVMTYANGIINGKRDPRGRLKDIAEKISRILPDLEIVSLENFRCESASSSS</sequence>
<proteinExistence type="predicted"/>
<dbReference type="Proteomes" id="UP000056255">
    <property type="component" value="Chromosome"/>
</dbReference>
<accession>A0A0K1SMX3</accession>
<reference evidence="5 6" key="2">
    <citation type="submission" date="2015-07" db="EMBL/GenBank/DDBJ databases">
        <title>Physiological, transcriptional responses and genome re-sequencing of acid resistant extremely thermoacidophilic Metallosphaera sedula SARC-M1.</title>
        <authorList>
            <person name="Ai C."/>
            <person name="McCarthy S."/>
            <person name="Eckrich V."/>
            <person name="Rudrappa D."/>
            <person name="Qiu G."/>
            <person name="Blum P."/>
        </authorList>
    </citation>
    <scope>NUCLEOTIDE SEQUENCE [LARGE SCALE GENOMIC DNA]</scope>
    <source>
        <strain evidence="5 6">SARC-M1</strain>
    </source>
</reference>
<dbReference type="EMBL" id="CP012174">
    <property type="protein sequence ID" value="AKV78409.1"/>
    <property type="molecule type" value="Genomic_DNA"/>
</dbReference>
<dbReference type="EMBL" id="CP012175">
    <property type="protein sequence ID" value="AKV80654.1"/>
    <property type="molecule type" value="Genomic_DNA"/>
</dbReference>
<evidence type="ECO:0000313" key="4">
    <source>
        <dbReference type="EMBL" id="AKV80654.1"/>
    </source>
</evidence>
<dbReference type="EMBL" id="CP012173">
    <property type="protein sequence ID" value="AKV76157.1"/>
    <property type="molecule type" value="Genomic_DNA"/>
</dbReference>
<organism evidence="2 9">
    <name type="scientific">Metallosphaera sedula</name>
    <dbReference type="NCBI Taxonomy" id="43687"/>
    <lineage>
        <taxon>Archaea</taxon>
        <taxon>Thermoproteota</taxon>
        <taxon>Thermoprotei</taxon>
        <taxon>Sulfolobales</taxon>
        <taxon>Sulfolobaceae</taxon>
        <taxon>Metallosphaera</taxon>
    </lineage>
</organism>
<dbReference type="PATRIC" id="fig|43687.5.peg.857"/>
<evidence type="ECO:0000313" key="6">
    <source>
        <dbReference type="Proteomes" id="UP000056255"/>
    </source>
</evidence>
<dbReference type="EMBL" id="CP012172">
    <property type="protein sequence ID" value="AKV73916.1"/>
    <property type="molecule type" value="Genomic_DNA"/>
</dbReference>
<evidence type="ECO:0000313" key="8">
    <source>
        <dbReference type="Proteomes" id="UP000062398"/>
    </source>
</evidence>
<reference evidence="7 8" key="1">
    <citation type="journal article" date="2015" name="Genome Announc.">
        <title>Complete Genome Sequences of Evolved Arsenate-Resistant Metallosphaera sedula Strains.</title>
        <authorList>
            <person name="Ai C."/>
            <person name="McCarthy S."/>
            <person name="Schackwitz W."/>
            <person name="Martin J."/>
            <person name="Lipzen A."/>
            <person name="Blum P."/>
        </authorList>
    </citation>
    <scope>NUCLEOTIDE SEQUENCE [LARGE SCALE GENOMIC DNA]</scope>
    <source>
        <strain evidence="3 8">ARS120-1</strain>
        <strain evidence="4 7">ARS120-2</strain>
        <strain evidence="1 10">ARS50-1</strain>
        <strain evidence="2 9">ARS50-2</strain>
    </source>
</reference>
<dbReference type="Proteomes" id="UP000061362">
    <property type="component" value="Chromosome"/>
</dbReference>
<protein>
    <recommendedName>
        <fullName evidence="11">PIN domain-containing protein</fullName>
    </recommendedName>
</protein>
<evidence type="ECO:0000313" key="2">
    <source>
        <dbReference type="EMBL" id="AKV76157.1"/>
    </source>
</evidence>
<dbReference type="Proteomes" id="UP000062398">
    <property type="component" value="Chromosome"/>
</dbReference>
<evidence type="ECO:0000313" key="1">
    <source>
        <dbReference type="EMBL" id="AKV73916.1"/>
    </source>
</evidence>
<evidence type="ECO:0000313" key="7">
    <source>
        <dbReference type="Proteomes" id="UP000061362"/>
    </source>
</evidence>
<gene>
    <name evidence="1" type="ORF">MsedA_0849</name>
    <name evidence="2" type="ORF">MsedB_0850</name>
    <name evidence="3" type="ORF">MsedC_0849</name>
    <name evidence="4" type="ORF">MsedD_0850</name>
    <name evidence="5" type="ORF">MsedE_0850</name>
</gene>
<evidence type="ECO:0000313" key="9">
    <source>
        <dbReference type="Proteomes" id="UP000062475"/>
    </source>
</evidence>
<dbReference type="Proteomes" id="UP000062475">
    <property type="component" value="Chromosome"/>
</dbReference>
<name>A0A0K1SMX3_9CREN</name>
<evidence type="ECO:0000313" key="10">
    <source>
        <dbReference type="Proteomes" id="UP000068832"/>
    </source>
</evidence>
<evidence type="ECO:0000313" key="5">
    <source>
        <dbReference type="EMBL" id="AKV82897.1"/>
    </source>
</evidence>
<dbReference type="EMBL" id="CP012176">
    <property type="protein sequence ID" value="AKV82897.1"/>
    <property type="molecule type" value="Genomic_DNA"/>
</dbReference>